<reference evidence="2" key="1">
    <citation type="submission" date="2023-03" db="EMBL/GenBank/DDBJ databases">
        <title>Massive genome expansion in bonnet fungi (Mycena s.s.) driven by repeated elements and novel gene families across ecological guilds.</title>
        <authorList>
            <consortium name="Lawrence Berkeley National Laboratory"/>
            <person name="Harder C.B."/>
            <person name="Miyauchi S."/>
            <person name="Viragh M."/>
            <person name="Kuo A."/>
            <person name="Thoen E."/>
            <person name="Andreopoulos B."/>
            <person name="Lu D."/>
            <person name="Skrede I."/>
            <person name="Drula E."/>
            <person name="Henrissat B."/>
            <person name="Morin E."/>
            <person name="Kohler A."/>
            <person name="Barry K."/>
            <person name="LaButti K."/>
            <person name="Morin E."/>
            <person name="Salamov A."/>
            <person name="Lipzen A."/>
            <person name="Mereny Z."/>
            <person name="Hegedus B."/>
            <person name="Baldrian P."/>
            <person name="Stursova M."/>
            <person name="Weitz H."/>
            <person name="Taylor A."/>
            <person name="Grigoriev I.V."/>
            <person name="Nagy L.G."/>
            <person name="Martin F."/>
            <person name="Kauserud H."/>
        </authorList>
    </citation>
    <scope>NUCLEOTIDE SEQUENCE</scope>
    <source>
        <strain evidence="2">CBHHK182m</strain>
    </source>
</reference>
<comment type="caution">
    <text evidence="2">The sequence shown here is derived from an EMBL/GenBank/DDBJ whole genome shotgun (WGS) entry which is preliminary data.</text>
</comment>
<dbReference type="EMBL" id="JARKIB010000342">
    <property type="protein sequence ID" value="KAJ7713474.1"/>
    <property type="molecule type" value="Genomic_DNA"/>
</dbReference>
<organism evidence="2 3">
    <name type="scientific">Mycena metata</name>
    <dbReference type="NCBI Taxonomy" id="1033252"/>
    <lineage>
        <taxon>Eukaryota</taxon>
        <taxon>Fungi</taxon>
        <taxon>Dikarya</taxon>
        <taxon>Basidiomycota</taxon>
        <taxon>Agaricomycotina</taxon>
        <taxon>Agaricomycetes</taxon>
        <taxon>Agaricomycetidae</taxon>
        <taxon>Agaricales</taxon>
        <taxon>Marasmiineae</taxon>
        <taxon>Mycenaceae</taxon>
        <taxon>Mycena</taxon>
    </lineage>
</organism>
<evidence type="ECO:0000313" key="2">
    <source>
        <dbReference type="EMBL" id="KAJ7713474.1"/>
    </source>
</evidence>
<proteinExistence type="predicted"/>
<feature type="region of interest" description="Disordered" evidence="1">
    <location>
        <begin position="22"/>
        <end position="44"/>
    </location>
</feature>
<protein>
    <submittedName>
        <fullName evidence="2">Uncharacterized protein</fullName>
    </submittedName>
</protein>
<feature type="non-terminal residue" evidence="2">
    <location>
        <position position="1"/>
    </location>
</feature>
<evidence type="ECO:0000256" key="1">
    <source>
        <dbReference type="SAM" id="MobiDB-lite"/>
    </source>
</evidence>
<keyword evidence="3" id="KW-1185">Reference proteome</keyword>
<sequence>SAASAPSRLIIGCTGDPPCRAISSTVSLPPPSTRQPISSEGITEEERTKLKEALVTYHLAESDPDNDRKTVYVPVWLEDAVAHGHYDGYYIASEDTSQDAHYAAYATANHAFAERIKNVWRLGKL</sequence>
<name>A0AAD7MEI3_9AGAR</name>
<feature type="non-terminal residue" evidence="2">
    <location>
        <position position="125"/>
    </location>
</feature>
<gene>
    <name evidence="2" type="ORF">B0H16DRAFT_1265591</name>
</gene>
<evidence type="ECO:0000313" key="3">
    <source>
        <dbReference type="Proteomes" id="UP001215598"/>
    </source>
</evidence>
<dbReference type="Proteomes" id="UP001215598">
    <property type="component" value="Unassembled WGS sequence"/>
</dbReference>
<dbReference type="AlphaFoldDB" id="A0AAD7MEI3"/>
<dbReference type="Gene3D" id="3.40.50.2000">
    <property type="entry name" value="Glycogen Phosphorylase B"/>
    <property type="match status" value="1"/>
</dbReference>
<accession>A0AAD7MEI3</accession>